<keyword evidence="3" id="KW-0731">Sigma factor</keyword>
<dbReference type="PANTHER" id="PTHR43133">
    <property type="entry name" value="RNA POLYMERASE ECF-TYPE SIGMA FACTO"/>
    <property type="match status" value="1"/>
</dbReference>
<dbReference type="InterPro" id="IPR007627">
    <property type="entry name" value="RNA_pol_sigma70_r2"/>
</dbReference>
<sequence>MTFQHRLSDQELVDLLKTGNQAAFTEIYDRYWRIMYGHVYKMLLDEEESKDVIQELFSSLWINSDRIPDQLNLSGYLYVMAKNKVLNLIRKNKFQTAYLNSLATFINEASTATMDELNERDLATAIEREIQSLPPRMKQVFELSRKENLSYKEIAKRLGISEETVKKQVHNSIKAIKHHLKASGGAALLALAFLR</sequence>
<keyword evidence="8" id="KW-1185">Reference proteome</keyword>
<dbReference type="PANTHER" id="PTHR43133:SF46">
    <property type="entry name" value="RNA POLYMERASE SIGMA-70 FACTOR ECF SUBFAMILY"/>
    <property type="match status" value="1"/>
</dbReference>
<evidence type="ECO:0000313" key="8">
    <source>
        <dbReference type="Proteomes" id="UP000183200"/>
    </source>
</evidence>
<dbReference type="STRING" id="430522.BFS30_15835"/>
<dbReference type="OrthoDB" id="659569at2"/>
<feature type="domain" description="RNA polymerase sigma factor 70 region 4 type 2" evidence="6">
    <location>
        <begin position="125"/>
        <end position="175"/>
    </location>
</feature>
<keyword evidence="4" id="KW-0804">Transcription</keyword>
<evidence type="ECO:0000313" key="7">
    <source>
        <dbReference type="EMBL" id="SDN20658.1"/>
    </source>
</evidence>
<organism evidence="7 8">
    <name type="scientific">Pedobacter steynii</name>
    <dbReference type="NCBI Taxonomy" id="430522"/>
    <lineage>
        <taxon>Bacteria</taxon>
        <taxon>Pseudomonadati</taxon>
        <taxon>Bacteroidota</taxon>
        <taxon>Sphingobacteriia</taxon>
        <taxon>Sphingobacteriales</taxon>
        <taxon>Sphingobacteriaceae</taxon>
        <taxon>Pedobacter</taxon>
    </lineage>
</organism>
<dbReference type="InterPro" id="IPR013324">
    <property type="entry name" value="RNA_pol_sigma_r3/r4-like"/>
</dbReference>
<evidence type="ECO:0000256" key="4">
    <source>
        <dbReference type="ARBA" id="ARBA00023163"/>
    </source>
</evidence>
<dbReference type="SUPFAM" id="SSF88659">
    <property type="entry name" value="Sigma3 and sigma4 domains of RNA polymerase sigma factors"/>
    <property type="match status" value="1"/>
</dbReference>
<dbReference type="EMBL" id="FNGY01000006">
    <property type="protein sequence ID" value="SDN20658.1"/>
    <property type="molecule type" value="Genomic_DNA"/>
</dbReference>
<dbReference type="InterPro" id="IPR013249">
    <property type="entry name" value="RNA_pol_sigma70_r4_t2"/>
</dbReference>
<feature type="domain" description="RNA polymerase sigma-70 region 2" evidence="5">
    <location>
        <begin position="27"/>
        <end position="93"/>
    </location>
</feature>
<accession>A0A1G9ZH35</accession>
<dbReference type="SUPFAM" id="SSF88946">
    <property type="entry name" value="Sigma2 domain of RNA polymerase sigma factors"/>
    <property type="match status" value="1"/>
</dbReference>
<dbReference type="Gene3D" id="1.10.10.10">
    <property type="entry name" value="Winged helix-like DNA-binding domain superfamily/Winged helix DNA-binding domain"/>
    <property type="match status" value="1"/>
</dbReference>
<dbReference type="Proteomes" id="UP000183200">
    <property type="component" value="Unassembled WGS sequence"/>
</dbReference>
<evidence type="ECO:0000259" key="5">
    <source>
        <dbReference type="Pfam" id="PF04542"/>
    </source>
</evidence>
<comment type="similarity">
    <text evidence="1">Belongs to the sigma-70 factor family. ECF subfamily.</text>
</comment>
<keyword evidence="2" id="KW-0805">Transcription regulation</keyword>
<protein>
    <submittedName>
        <fullName evidence="7">RNA polymerase sigma-70 factor, ECF subfamily</fullName>
    </submittedName>
</protein>
<evidence type="ECO:0000256" key="3">
    <source>
        <dbReference type="ARBA" id="ARBA00023082"/>
    </source>
</evidence>
<dbReference type="Pfam" id="PF08281">
    <property type="entry name" value="Sigma70_r4_2"/>
    <property type="match status" value="1"/>
</dbReference>
<dbReference type="CDD" id="cd06171">
    <property type="entry name" value="Sigma70_r4"/>
    <property type="match status" value="1"/>
</dbReference>
<dbReference type="Gene3D" id="1.10.1740.10">
    <property type="match status" value="1"/>
</dbReference>
<dbReference type="NCBIfam" id="TIGR02937">
    <property type="entry name" value="sigma70-ECF"/>
    <property type="match status" value="1"/>
</dbReference>
<proteinExistence type="inferred from homology"/>
<dbReference type="InterPro" id="IPR014327">
    <property type="entry name" value="RNA_pol_sigma70_bacteroid"/>
</dbReference>
<gene>
    <name evidence="7" type="ORF">SAMN05421820_106471</name>
</gene>
<evidence type="ECO:0000256" key="1">
    <source>
        <dbReference type="ARBA" id="ARBA00010641"/>
    </source>
</evidence>
<evidence type="ECO:0000256" key="2">
    <source>
        <dbReference type="ARBA" id="ARBA00023015"/>
    </source>
</evidence>
<dbReference type="RefSeq" id="WP_074609915.1">
    <property type="nucleotide sequence ID" value="NZ_FNGY01000006.1"/>
</dbReference>
<name>A0A1G9ZH35_9SPHI</name>
<dbReference type="GO" id="GO:0003677">
    <property type="term" value="F:DNA binding"/>
    <property type="evidence" value="ECO:0007669"/>
    <property type="project" value="InterPro"/>
</dbReference>
<reference evidence="8" key="1">
    <citation type="submission" date="2016-10" db="EMBL/GenBank/DDBJ databases">
        <authorList>
            <person name="Varghese N."/>
            <person name="Submissions S."/>
        </authorList>
    </citation>
    <scope>NUCLEOTIDE SEQUENCE [LARGE SCALE GENOMIC DNA]</scope>
    <source>
        <strain evidence="8">DSM 19110</strain>
    </source>
</reference>
<dbReference type="GO" id="GO:0016987">
    <property type="term" value="F:sigma factor activity"/>
    <property type="evidence" value="ECO:0007669"/>
    <property type="project" value="UniProtKB-KW"/>
</dbReference>
<dbReference type="InterPro" id="IPR036388">
    <property type="entry name" value="WH-like_DNA-bd_sf"/>
</dbReference>
<dbReference type="NCBIfam" id="TIGR02985">
    <property type="entry name" value="Sig70_bacteroi1"/>
    <property type="match status" value="1"/>
</dbReference>
<dbReference type="InterPro" id="IPR039425">
    <property type="entry name" value="RNA_pol_sigma-70-like"/>
</dbReference>
<dbReference type="AlphaFoldDB" id="A0A1G9ZH35"/>
<dbReference type="InterPro" id="IPR014284">
    <property type="entry name" value="RNA_pol_sigma-70_dom"/>
</dbReference>
<dbReference type="InterPro" id="IPR013325">
    <property type="entry name" value="RNA_pol_sigma_r2"/>
</dbReference>
<dbReference type="GO" id="GO:0006352">
    <property type="term" value="P:DNA-templated transcription initiation"/>
    <property type="evidence" value="ECO:0007669"/>
    <property type="project" value="InterPro"/>
</dbReference>
<dbReference type="Pfam" id="PF04542">
    <property type="entry name" value="Sigma70_r2"/>
    <property type="match status" value="1"/>
</dbReference>
<evidence type="ECO:0000259" key="6">
    <source>
        <dbReference type="Pfam" id="PF08281"/>
    </source>
</evidence>